<reference evidence="4" key="1">
    <citation type="submission" date="2019-09" db="EMBL/GenBank/DDBJ databases">
        <title>Draft genome sequence assemblies of isolates from the urinary tract.</title>
        <authorList>
            <person name="Mores C.R."/>
            <person name="Putonti C."/>
            <person name="Wolfe A.J."/>
        </authorList>
    </citation>
    <scope>NUCLEOTIDE SEQUENCE [LARGE SCALE GENOMIC DNA]</scope>
    <source>
        <strain evidence="4">UMB8614</strain>
    </source>
</reference>
<organism evidence="3 4">
    <name type="scientific">Aerococcus tenax</name>
    <dbReference type="NCBI Taxonomy" id="3078812"/>
    <lineage>
        <taxon>Bacteria</taxon>
        <taxon>Bacillati</taxon>
        <taxon>Bacillota</taxon>
        <taxon>Bacilli</taxon>
        <taxon>Lactobacillales</taxon>
        <taxon>Aerococcaceae</taxon>
        <taxon>Aerococcus</taxon>
    </lineage>
</organism>
<evidence type="ECO:0000259" key="2">
    <source>
        <dbReference type="PROSITE" id="PS50943"/>
    </source>
</evidence>
<keyword evidence="1" id="KW-0238">DNA-binding</keyword>
<keyword evidence="4" id="KW-1185">Reference proteome</keyword>
<dbReference type="CDD" id="cd00093">
    <property type="entry name" value="HTH_XRE"/>
    <property type="match status" value="1"/>
</dbReference>
<dbReference type="AlphaFoldDB" id="A0A5N1BQT5"/>
<dbReference type="PROSITE" id="PS50943">
    <property type="entry name" value="HTH_CROC1"/>
    <property type="match status" value="1"/>
</dbReference>
<dbReference type="SMART" id="SM00530">
    <property type="entry name" value="HTH_XRE"/>
    <property type="match status" value="1"/>
</dbReference>
<dbReference type="EMBL" id="VYVN01000012">
    <property type="protein sequence ID" value="KAA9239973.1"/>
    <property type="molecule type" value="Genomic_DNA"/>
</dbReference>
<dbReference type="Proteomes" id="UP000326476">
    <property type="component" value="Unassembled WGS sequence"/>
</dbReference>
<dbReference type="InterPro" id="IPR001387">
    <property type="entry name" value="Cro/C1-type_HTH"/>
</dbReference>
<sequence>MSNQSLGNRLRVLRKEKGLTMVQLGKIIDAPQSAISQWENGINQPNRDRLKKLADLYQISVNELLHGTQKEIINSFDLISEQALKEFTEIKSANGDKLSQSRVNDLRIVLERMKKEFVENEIYKDTRYTPEFIKEQILNVLQQETWNGERNDFGAYSYLKTLAVTFQIKIGEYLGNAFTIEAIENGKISDSVILEFKELSESLNEKERHYLKMLDNLNSDKQDKKD</sequence>
<evidence type="ECO:0000313" key="3">
    <source>
        <dbReference type="EMBL" id="KAA9239973.1"/>
    </source>
</evidence>
<dbReference type="GO" id="GO:0003677">
    <property type="term" value="F:DNA binding"/>
    <property type="evidence" value="ECO:0007669"/>
    <property type="project" value="UniProtKB-KW"/>
</dbReference>
<dbReference type="Pfam" id="PF01381">
    <property type="entry name" value="HTH_3"/>
    <property type="match status" value="1"/>
</dbReference>
<gene>
    <name evidence="3" type="ORF">F6I34_05610</name>
</gene>
<feature type="domain" description="HTH cro/C1-type" evidence="2">
    <location>
        <begin position="10"/>
        <end position="64"/>
    </location>
</feature>
<dbReference type="PANTHER" id="PTHR46558">
    <property type="entry name" value="TRACRIPTIONAL REGULATORY PROTEIN-RELATED-RELATED"/>
    <property type="match status" value="1"/>
</dbReference>
<dbReference type="Gene3D" id="1.10.260.40">
    <property type="entry name" value="lambda repressor-like DNA-binding domains"/>
    <property type="match status" value="1"/>
</dbReference>
<proteinExistence type="predicted"/>
<accession>A0A5N1BQT5</accession>
<dbReference type="RefSeq" id="WP_150982720.1">
    <property type="nucleotide sequence ID" value="NZ_VYVN01000012.1"/>
</dbReference>
<evidence type="ECO:0000313" key="4">
    <source>
        <dbReference type="Proteomes" id="UP000326476"/>
    </source>
</evidence>
<dbReference type="PANTHER" id="PTHR46558:SF11">
    <property type="entry name" value="HTH-TYPE TRANSCRIPTIONAL REGULATOR XRE"/>
    <property type="match status" value="1"/>
</dbReference>
<dbReference type="SUPFAM" id="SSF47413">
    <property type="entry name" value="lambda repressor-like DNA-binding domains"/>
    <property type="match status" value="1"/>
</dbReference>
<dbReference type="InterPro" id="IPR010982">
    <property type="entry name" value="Lambda_DNA-bd_dom_sf"/>
</dbReference>
<evidence type="ECO:0000256" key="1">
    <source>
        <dbReference type="ARBA" id="ARBA00023125"/>
    </source>
</evidence>
<name>A0A5N1BQT5_9LACT</name>
<protein>
    <submittedName>
        <fullName evidence="3">Helix-turn-helix domain-containing protein</fullName>
    </submittedName>
</protein>
<comment type="caution">
    <text evidence="3">The sequence shown here is derived from an EMBL/GenBank/DDBJ whole genome shotgun (WGS) entry which is preliminary data.</text>
</comment>